<dbReference type="PANTHER" id="PTHR23135">
    <property type="entry name" value="MUR LIGASE FAMILY MEMBER"/>
    <property type="match status" value="1"/>
</dbReference>
<evidence type="ECO:0000313" key="5">
    <source>
        <dbReference type="Proteomes" id="UP001056109"/>
    </source>
</evidence>
<name>A0ABY5AJE6_9ACTO</name>
<feature type="domain" description="Lipid II isoglutaminyl synthase (glutamine-hydrolyzing) subunit MurT C-terminal" evidence="3">
    <location>
        <begin position="343"/>
        <end position="440"/>
    </location>
</feature>
<dbReference type="Gene3D" id="3.40.1190.10">
    <property type="entry name" value="Mur-like, catalytic domain"/>
    <property type="match status" value="1"/>
</dbReference>
<feature type="active site" evidence="1">
    <location>
        <position position="376"/>
    </location>
</feature>
<organism evidence="4 5">
    <name type="scientific">Arcanobacterium pinnipediorum</name>
    <dbReference type="NCBI Taxonomy" id="1503041"/>
    <lineage>
        <taxon>Bacteria</taxon>
        <taxon>Bacillati</taxon>
        <taxon>Actinomycetota</taxon>
        <taxon>Actinomycetes</taxon>
        <taxon>Actinomycetales</taxon>
        <taxon>Actinomycetaceae</taxon>
        <taxon>Arcanobacterium</taxon>
    </lineage>
</organism>
<dbReference type="Pfam" id="PF08353">
    <property type="entry name" value="MurT_C"/>
    <property type="match status" value="1"/>
</dbReference>
<dbReference type="PANTHER" id="PTHR23135:SF7">
    <property type="entry name" value="LIPID II ISOGLUTAMINYL SYNTHASE (GLUTAMINE-HYDROLYZING) SUBUNIT MURT"/>
    <property type="match status" value="1"/>
</dbReference>
<keyword evidence="1" id="KW-0547">Nucleotide-binding</keyword>
<dbReference type="RefSeq" id="WP_252673237.1">
    <property type="nucleotide sequence ID" value="NZ_CP099547.1"/>
</dbReference>
<gene>
    <name evidence="1" type="primary">murT</name>
    <name evidence="4" type="ORF">NG665_08340</name>
</gene>
<reference evidence="4" key="1">
    <citation type="submission" date="2022-06" db="EMBL/GenBank/DDBJ databases">
        <title>Complete Genome Sequence of Arcanobacterium pinnipediorum strain DSM 28752 isolated from a harbour seal.</title>
        <authorList>
            <person name="Borowiak M."/>
            <person name="Kreitlow A."/>
            <person name="Alssahen M."/>
            <person name="Malorny B."/>
            <person name="Laemmler C."/>
            <person name="Prenger-Berninghoff E."/>
            <person name="Siebert U."/>
            <person name="Ploetz M."/>
            <person name="Abdulmawjood A."/>
        </authorList>
    </citation>
    <scope>NUCLEOTIDE SEQUENCE</scope>
    <source>
        <strain evidence="4">DSM 28752</strain>
    </source>
</reference>
<dbReference type="InterPro" id="IPR036565">
    <property type="entry name" value="Mur-like_cat_sf"/>
</dbReference>
<evidence type="ECO:0000256" key="1">
    <source>
        <dbReference type="HAMAP-Rule" id="MF_02214"/>
    </source>
</evidence>
<keyword evidence="1" id="KW-0961">Cell wall biogenesis/degradation</keyword>
<comment type="catalytic activity">
    <reaction evidence="1">
        <text>beta-D-GlcNAc-(1-&gt;4)-Mur2Ac(oyl-L-Ala-gamma-D-Glu-L-Lys-D-Ala-D-Ala)-di-trans,octa-cis-undecaprenyl diphosphate + ATP = beta-D-GlcNAc-(1-&gt;4)-Mur2Ac(oyl-L-Ala-gamma-D-O-P-Glu-L-Lys-D-Ala-D-Ala)-di-trans,octa-cis-undecaprenyl diphosphate + ADP</text>
        <dbReference type="Rhea" id="RHEA:59488"/>
        <dbReference type="ChEBI" id="CHEBI:30616"/>
        <dbReference type="ChEBI" id="CHEBI:60033"/>
        <dbReference type="ChEBI" id="CHEBI:143132"/>
        <dbReference type="ChEBI" id="CHEBI:456216"/>
    </reaction>
</comment>
<feature type="domain" description="Mur ligase central" evidence="2">
    <location>
        <begin position="58"/>
        <end position="174"/>
    </location>
</feature>
<dbReference type="EC" id="6.3.5.13" evidence="1"/>
<dbReference type="SUPFAM" id="SSF53623">
    <property type="entry name" value="MurD-like peptide ligases, catalytic domain"/>
    <property type="match status" value="1"/>
</dbReference>
<keyword evidence="1 4" id="KW-0436">Ligase</keyword>
<proteinExistence type="inferred from homology"/>
<accession>A0ABY5AJE6</accession>
<keyword evidence="5" id="KW-1185">Reference proteome</keyword>
<dbReference type="EMBL" id="CP099547">
    <property type="protein sequence ID" value="USR79364.1"/>
    <property type="molecule type" value="Genomic_DNA"/>
</dbReference>
<comment type="catalytic activity">
    <reaction evidence="1">
        <text>beta-D-GlcNAc-(1-&gt;4)-Mur2Ac(oyl-L-Ala-gamma-D-Glu-L-Lys-D-Ala-D-Ala)-di-trans,octa-cis-undecaprenyl diphosphate + L-glutamine + ATP + H2O = beta-D-GlcNAc-(1-&gt;4)-Mur2Ac(oyl-L-Ala-D-isoglutaminyl-L-Lys-D-Ala-D-Ala)-di-trans,octa-cis-undecaprenyl diphosphate + L-glutamate + ADP + phosphate + H(+)</text>
        <dbReference type="Rhea" id="RHEA:57928"/>
        <dbReference type="ChEBI" id="CHEBI:15377"/>
        <dbReference type="ChEBI" id="CHEBI:15378"/>
        <dbReference type="ChEBI" id="CHEBI:29985"/>
        <dbReference type="ChEBI" id="CHEBI:30616"/>
        <dbReference type="ChEBI" id="CHEBI:43474"/>
        <dbReference type="ChEBI" id="CHEBI:58359"/>
        <dbReference type="ChEBI" id="CHEBI:60033"/>
        <dbReference type="ChEBI" id="CHEBI:62233"/>
        <dbReference type="ChEBI" id="CHEBI:456216"/>
        <dbReference type="EC" id="6.3.5.13"/>
    </reaction>
</comment>
<dbReference type="Pfam" id="PF08245">
    <property type="entry name" value="Mur_ligase_M"/>
    <property type="match status" value="1"/>
</dbReference>
<protein>
    <recommendedName>
        <fullName evidence="1">Lipid II isoglutaminyl synthase (glutamine-hydrolyzing) subunit MurT</fullName>
        <ecNumber evidence="1">6.3.5.13</ecNumber>
    </recommendedName>
</protein>
<evidence type="ECO:0000259" key="2">
    <source>
        <dbReference type="Pfam" id="PF08245"/>
    </source>
</evidence>
<keyword evidence="1" id="KW-0133">Cell shape</keyword>
<dbReference type="InterPro" id="IPR013564">
    <property type="entry name" value="MurT_C"/>
</dbReference>
<dbReference type="GO" id="GO:0016874">
    <property type="term" value="F:ligase activity"/>
    <property type="evidence" value="ECO:0007669"/>
    <property type="project" value="UniProtKB-KW"/>
</dbReference>
<comment type="caution">
    <text evidence="1">Lacks conserved residue(s) required for the propagation of feature annotation.</text>
</comment>
<comment type="function">
    <text evidence="1">The lipid II isoglutaminyl synthase complex catalyzes the formation of alpha-D-isoglutamine in the cell wall lipid II stem peptide. The MurT subunit catalyzes the ATP-dependent amidation of D-glutamate residue of lipid II, converting it to an isoglutamine residue.</text>
</comment>
<keyword evidence="1" id="KW-0573">Peptidoglycan synthesis</keyword>
<evidence type="ECO:0000259" key="3">
    <source>
        <dbReference type="Pfam" id="PF08353"/>
    </source>
</evidence>
<comment type="catalytic activity">
    <reaction evidence="1">
        <text>beta-D-GlcNAc-(1-&gt;4)-Mur2Ac(oyl-L-Ala-gamma-D-O-P-Glu-L-Lys-D-Ala-D-Ala)-di-trans,octa-cis-undecaprenyl diphosphate + NH4(+) = beta-D-GlcNAc-(1-&gt;4)-Mur2Ac(oyl-L-Ala-D-isoglutaminyl-L-Lys-D-Ala-D-Ala)-di-trans,octa-cis-undecaprenyl diphosphate + phosphate + H(+)</text>
        <dbReference type="Rhea" id="RHEA:57932"/>
        <dbReference type="ChEBI" id="CHEBI:15378"/>
        <dbReference type="ChEBI" id="CHEBI:28938"/>
        <dbReference type="ChEBI" id="CHEBI:43474"/>
        <dbReference type="ChEBI" id="CHEBI:62233"/>
        <dbReference type="ChEBI" id="CHEBI:143132"/>
    </reaction>
</comment>
<dbReference type="InterPro" id="IPR013221">
    <property type="entry name" value="Mur_ligase_cen"/>
</dbReference>
<keyword evidence="1" id="KW-0479">Metal-binding</keyword>
<dbReference type="InterPro" id="IPR043703">
    <property type="entry name" value="Lipid_II_synth_MurT"/>
</dbReference>
<comment type="subunit">
    <text evidence="1">Forms a heterodimer with GatD.</text>
</comment>
<comment type="similarity">
    <text evidence="1">Belongs to the MurCDEF family. MurT subfamily.</text>
</comment>
<dbReference type="HAMAP" id="MF_02214">
    <property type="entry name" value="Lipid_II_synth_MurT"/>
    <property type="match status" value="1"/>
</dbReference>
<keyword evidence="1" id="KW-0067">ATP-binding</keyword>
<sequence length="455" mass="48611">MRFLGLRNTAGIVAGRLAATASRITGRGSGGMIGGRVASTISPRLLRDITSNMKVIIVTGTNGKSTTTRMITEAIAAGGLTVATNRGGDNMRPGILAAVLENPNADVAVLEVDEMWIPQVANEVDPDVFVYLNLSRDQLDRVGEISIIEQRLRQAINDHKSATVVANIDDPLITSAAWDSENPVWVAAGQGWSGDSLTSPRTGGIIVYGDDDVHRRSDTHVPFASGHDTHVWWRAISLDADGSSDATDVHSFARPYPHWSWSAPSCDFQPGSPMDIHGPHGTTNVFVQLPGRANRSNATQALAAACAIGVKPAAAGRGIAKVSSVAGRYANVTIEGRNVRLLLAKNPAGWQESLTMLRTDASLVVGINGQVADGVDLSWLWDVEFSELHGRRVWACGQRGADLNVRLHYAGVDAEFVADPVAAILATEPGEVDVVLNYTSFRDTLVALRKRGYDL</sequence>
<comment type="pathway">
    <text evidence="1">Cell wall biogenesis; peptidoglycan biosynthesis.</text>
</comment>
<dbReference type="Proteomes" id="UP001056109">
    <property type="component" value="Chromosome"/>
</dbReference>
<evidence type="ECO:0000313" key="4">
    <source>
        <dbReference type="EMBL" id="USR79364.1"/>
    </source>
</evidence>